<accession>A0A2Z7C8F6</accession>
<gene>
    <name evidence="2" type="ORF">F511_43493</name>
</gene>
<evidence type="ECO:0000313" key="3">
    <source>
        <dbReference type="Proteomes" id="UP000250235"/>
    </source>
</evidence>
<proteinExistence type="predicted"/>
<name>A0A2Z7C8F6_9LAMI</name>
<dbReference type="EMBL" id="KQ999267">
    <property type="protein sequence ID" value="KZV42281.1"/>
    <property type="molecule type" value="Genomic_DNA"/>
</dbReference>
<protein>
    <submittedName>
        <fullName evidence="2">Uncharacterized protein</fullName>
    </submittedName>
</protein>
<evidence type="ECO:0000256" key="1">
    <source>
        <dbReference type="SAM" id="MobiDB-lite"/>
    </source>
</evidence>
<reference evidence="2 3" key="1">
    <citation type="journal article" date="2015" name="Proc. Natl. Acad. Sci. U.S.A.">
        <title>The resurrection genome of Boea hygrometrica: A blueprint for survival of dehydration.</title>
        <authorList>
            <person name="Xiao L."/>
            <person name="Yang G."/>
            <person name="Zhang L."/>
            <person name="Yang X."/>
            <person name="Zhao S."/>
            <person name="Ji Z."/>
            <person name="Zhou Q."/>
            <person name="Hu M."/>
            <person name="Wang Y."/>
            <person name="Chen M."/>
            <person name="Xu Y."/>
            <person name="Jin H."/>
            <person name="Xiao X."/>
            <person name="Hu G."/>
            <person name="Bao F."/>
            <person name="Hu Y."/>
            <person name="Wan P."/>
            <person name="Li L."/>
            <person name="Deng X."/>
            <person name="Kuang T."/>
            <person name="Xiang C."/>
            <person name="Zhu J.K."/>
            <person name="Oliver M.J."/>
            <person name="He Y."/>
        </authorList>
    </citation>
    <scope>NUCLEOTIDE SEQUENCE [LARGE SCALE GENOMIC DNA]</scope>
    <source>
        <strain evidence="3">cv. XS01</strain>
    </source>
</reference>
<sequence>MPPRRRGRGRVQFEESAGQNEARRSARSRTRVSDEEEVEVAAPPVERMDVNNFEREEVVSNGINFYRGFIYKGSAIEEDRRESETTLVQLQYCGRNTLIIQCTNRGKNEQIDEAIDRH</sequence>
<evidence type="ECO:0000313" key="2">
    <source>
        <dbReference type="EMBL" id="KZV42281.1"/>
    </source>
</evidence>
<feature type="region of interest" description="Disordered" evidence="1">
    <location>
        <begin position="1"/>
        <end position="43"/>
    </location>
</feature>
<dbReference type="Proteomes" id="UP000250235">
    <property type="component" value="Unassembled WGS sequence"/>
</dbReference>
<organism evidence="2 3">
    <name type="scientific">Dorcoceras hygrometricum</name>
    <dbReference type="NCBI Taxonomy" id="472368"/>
    <lineage>
        <taxon>Eukaryota</taxon>
        <taxon>Viridiplantae</taxon>
        <taxon>Streptophyta</taxon>
        <taxon>Embryophyta</taxon>
        <taxon>Tracheophyta</taxon>
        <taxon>Spermatophyta</taxon>
        <taxon>Magnoliopsida</taxon>
        <taxon>eudicotyledons</taxon>
        <taxon>Gunneridae</taxon>
        <taxon>Pentapetalae</taxon>
        <taxon>asterids</taxon>
        <taxon>lamiids</taxon>
        <taxon>Lamiales</taxon>
        <taxon>Gesneriaceae</taxon>
        <taxon>Didymocarpoideae</taxon>
        <taxon>Trichosporeae</taxon>
        <taxon>Loxocarpinae</taxon>
        <taxon>Dorcoceras</taxon>
    </lineage>
</organism>
<keyword evidence="3" id="KW-1185">Reference proteome</keyword>
<dbReference type="AlphaFoldDB" id="A0A2Z7C8F6"/>